<dbReference type="InterPro" id="IPR046844">
    <property type="entry name" value="Lon-like_helical"/>
</dbReference>
<feature type="coiled-coil region" evidence="3">
    <location>
        <begin position="205"/>
        <end position="232"/>
    </location>
</feature>
<dbReference type="GO" id="GO:0004252">
    <property type="term" value="F:serine-type endopeptidase activity"/>
    <property type="evidence" value="ECO:0007669"/>
    <property type="project" value="UniProtKB-UniRule"/>
</dbReference>
<comment type="catalytic activity">
    <reaction evidence="2">
        <text>Hydrolysis of proteins in presence of ATP.</text>
        <dbReference type="EC" id="3.4.21.53"/>
    </reaction>
</comment>
<reference evidence="5 6" key="1">
    <citation type="submission" date="2017-03" db="EMBL/GenBank/DDBJ databases">
        <authorList>
            <person name="Afonso C.L."/>
            <person name="Miller P.J."/>
            <person name="Scott M.A."/>
            <person name="Spackman E."/>
            <person name="Goraichik I."/>
            <person name="Dimitrov K.M."/>
            <person name="Suarez D.L."/>
            <person name="Swayne D.E."/>
        </authorList>
    </citation>
    <scope>NUCLEOTIDE SEQUENCE [LARGE SCALE GENOMIC DNA]</scope>
    <source>
        <strain evidence="5">SB41UT1</strain>
    </source>
</reference>
<dbReference type="InterPro" id="IPR008269">
    <property type="entry name" value="Lon_proteolytic"/>
</dbReference>
<dbReference type="Pfam" id="PF13654">
    <property type="entry name" value="AAA_32"/>
    <property type="match status" value="1"/>
</dbReference>
<evidence type="ECO:0000256" key="3">
    <source>
        <dbReference type="SAM" id="Coils"/>
    </source>
</evidence>
<dbReference type="GO" id="GO:0005524">
    <property type="term" value="F:ATP binding"/>
    <property type="evidence" value="ECO:0007669"/>
    <property type="project" value="InterPro"/>
</dbReference>
<dbReference type="Pfam" id="PF20437">
    <property type="entry name" value="LonC_helical"/>
    <property type="match status" value="1"/>
</dbReference>
<evidence type="ECO:0000256" key="1">
    <source>
        <dbReference type="ARBA" id="ARBA00022670"/>
    </source>
</evidence>
<keyword evidence="6" id="KW-1185">Reference proteome</keyword>
<keyword evidence="2 5" id="KW-0378">Hydrolase</keyword>
<keyword evidence="1 2" id="KW-0645">Protease</keyword>
<comment type="similarity">
    <text evidence="2">Belongs to the peptidase S16 family.</text>
</comment>
<dbReference type="RefSeq" id="WP_087112446.1">
    <property type="nucleotide sequence ID" value="NZ_CBCSCN010000005.1"/>
</dbReference>
<dbReference type="InterPro" id="IPR046843">
    <property type="entry name" value="LonB_AAA-LID"/>
</dbReference>
<evidence type="ECO:0000256" key="2">
    <source>
        <dbReference type="PROSITE-ProRule" id="PRU01122"/>
    </source>
</evidence>
<evidence type="ECO:0000313" key="5">
    <source>
        <dbReference type="EMBL" id="SMA50002.1"/>
    </source>
</evidence>
<dbReference type="Pfam" id="PF20436">
    <property type="entry name" value="LonB_AAA-LID"/>
    <property type="match status" value="1"/>
</dbReference>
<dbReference type="InterPro" id="IPR027065">
    <property type="entry name" value="Lon_Prtase"/>
</dbReference>
<dbReference type="GO" id="GO:0030163">
    <property type="term" value="P:protein catabolic process"/>
    <property type="evidence" value="ECO:0007669"/>
    <property type="project" value="InterPro"/>
</dbReference>
<protein>
    <recommendedName>
        <fullName evidence="2">endopeptidase La</fullName>
        <ecNumber evidence="2">3.4.21.53</ecNumber>
    </recommendedName>
</protein>
<dbReference type="PRINTS" id="PR00830">
    <property type="entry name" value="ENDOLAPTASE"/>
</dbReference>
<dbReference type="InterPro" id="IPR014721">
    <property type="entry name" value="Ribsml_uS5_D2-typ_fold_subgr"/>
</dbReference>
<evidence type="ECO:0000259" key="4">
    <source>
        <dbReference type="PROSITE" id="PS51786"/>
    </source>
</evidence>
<feature type="active site" evidence="2">
    <location>
        <position position="656"/>
    </location>
</feature>
<keyword evidence="2" id="KW-0720">Serine protease</keyword>
<dbReference type="Pfam" id="PF05362">
    <property type="entry name" value="Lon_C"/>
    <property type="match status" value="1"/>
</dbReference>
<dbReference type="EMBL" id="FWPT01000010">
    <property type="protein sequence ID" value="SMA50002.1"/>
    <property type="molecule type" value="Genomic_DNA"/>
</dbReference>
<dbReference type="AlphaFoldDB" id="A0A1X7APF7"/>
<proteinExistence type="inferred from homology"/>
<organism evidence="5 6">
    <name type="scientific">Parendozoicomonas haliclonae</name>
    <dbReference type="NCBI Taxonomy" id="1960125"/>
    <lineage>
        <taxon>Bacteria</taxon>
        <taxon>Pseudomonadati</taxon>
        <taxon>Pseudomonadota</taxon>
        <taxon>Gammaproteobacteria</taxon>
        <taxon>Oceanospirillales</taxon>
        <taxon>Endozoicomonadaceae</taxon>
        <taxon>Parendozoicomonas</taxon>
    </lineage>
</organism>
<keyword evidence="3" id="KW-0175">Coiled coil</keyword>
<name>A0A1X7APF7_9GAMM</name>
<feature type="active site" evidence="2">
    <location>
        <position position="699"/>
    </location>
</feature>
<dbReference type="SUPFAM" id="SSF52540">
    <property type="entry name" value="P-loop containing nucleoside triphosphate hydrolases"/>
    <property type="match status" value="1"/>
</dbReference>
<dbReference type="PROSITE" id="PS51786">
    <property type="entry name" value="LON_PROTEOLYTIC"/>
    <property type="match status" value="1"/>
</dbReference>
<sequence>MSSAVKTTRVPLNQLTARQPVSELGFKHTNELEPFAGILGQERAETAIRFGVNMHRAGYNIYVMGESGTGRTSYIRHYLEGRAEEMDTPEDWAYVNNFSNAREPSVLRLPAGTGSRLLSDFNTLVDELMDTFPAAFESPSYQQKKSLIERKFNRRYDKAIETVEQEGLRRRICLFREQGSLTFAPMHEGKPMDETEFAQLPDRKRNKFNKDITHLENLLNEELSELPQWKRESSEELRSLNHQAIDKALEPLLKTLQKDYGHFDGVSEYLEAMKKDLHKTVVEHLADERGIEFKEDAGKRHLLRDMYVPNLVVGHKEKAHAPVVFETHPSYRNLFGRIEYNTEMGALVTSYRQICQGSLHEANGGFLVLEAAKLLEEPFVWEALKRALKEQQLKIESPASEMGLINTITLNPEIIPLDVKIILIGSRQIYYLLQELDPDFHEMFRVLVDFDGHLQRTPESVGAFARLLHTRASDEKYPPLTAQAVARMVEHSSRMAEHKNHLSAHIGDLFDLLAEADYIRRDSKGRKITHLHVDKALEAKAERTSRVSKEILKEMIEGSILIDTCGDAIGKINGLTVLSIGDTSFGSPARITAAVYPGSQGIVDIEREVQLGQAIHSKGVMILTGYLGATYAQKFPLAISASLAMEQSYGYIDGDSASLAELCCLISSLINVPIKQSYAVTGSMNQHGEVQAIGGVNEKIEGFFDLCEARGLTGDQGVIIPAANIRNLMLSKRVLDAVKQNKFAVHAVSHVEQALEILTGHKPGALNSRGKYPKNSLNNKVLTRLMEIAELSKEGS</sequence>
<dbReference type="OrthoDB" id="9758568at2"/>
<dbReference type="InterPro" id="IPR020568">
    <property type="entry name" value="Ribosomal_Su5_D2-typ_SF"/>
</dbReference>
<dbReference type="Proteomes" id="UP000196573">
    <property type="component" value="Unassembled WGS sequence"/>
</dbReference>
<dbReference type="GO" id="GO:0004176">
    <property type="term" value="F:ATP-dependent peptidase activity"/>
    <property type="evidence" value="ECO:0007669"/>
    <property type="project" value="UniProtKB-UniRule"/>
</dbReference>
<dbReference type="Gene3D" id="3.30.230.10">
    <property type="match status" value="1"/>
</dbReference>
<evidence type="ECO:0000313" key="6">
    <source>
        <dbReference type="Proteomes" id="UP000196573"/>
    </source>
</evidence>
<dbReference type="Gene3D" id="3.40.50.300">
    <property type="entry name" value="P-loop containing nucleotide triphosphate hydrolases"/>
    <property type="match status" value="2"/>
</dbReference>
<dbReference type="InterPro" id="IPR027417">
    <property type="entry name" value="P-loop_NTPase"/>
</dbReference>
<accession>A0A1X7APF7</accession>
<gene>
    <name evidence="5" type="primary">lon_2</name>
    <name evidence="5" type="ORF">EHSB41UT_03793</name>
</gene>
<dbReference type="PANTHER" id="PTHR10046">
    <property type="entry name" value="ATP DEPENDENT LON PROTEASE FAMILY MEMBER"/>
    <property type="match status" value="1"/>
</dbReference>
<dbReference type="Gene3D" id="1.10.8.60">
    <property type="match status" value="1"/>
</dbReference>
<dbReference type="GO" id="GO:0006508">
    <property type="term" value="P:proteolysis"/>
    <property type="evidence" value="ECO:0007669"/>
    <property type="project" value="UniProtKB-KW"/>
</dbReference>
<dbReference type="InterPro" id="IPR041699">
    <property type="entry name" value="AAA_32"/>
</dbReference>
<feature type="domain" description="Lon proteolytic" evidence="4">
    <location>
        <begin position="566"/>
        <end position="761"/>
    </location>
</feature>
<dbReference type="SUPFAM" id="SSF54211">
    <property type="entry name" value="Ribosomal protein S5 domain 2-like"/>
    <property type="match status" value="1"/>
</dbReference>
<dbReference type="EC" id="3.4.21.53" evidence="2"/>